<reference evidence="2 3" key="1">
    <citation type="journal article" date="2018" name="Nat. Ecol. Evol.">
        <title>Pezizomycetes genomes reveal the molecular basis of ectomycorrhizal truffle lifestyle.</title>
        <authorList>
            <person name="Murat C."/>
            <person name="Payen T."/>
            <person name="Noel B."/>
            <person name="Kuo A."/>
            <person name="Morin E."/>
            <person name="Chen J."/>
            <person name="Kohler A."/>
            <person name="Krizsan K."/>
            <person name="Balestrini R."/>
            <person name="Da Silva C."/>
            <person name="Montanini B."/>
            <person name="Hainaut M."/>
            <person name="Levati E."/>
            <person name="Barry K.W."/>
            <person name="Belfiori B."/>
            <person name="Cichocki N."/>
            <person name="Clum A."/>
            <person name="Dockter R.B."/>
            <person name="Fauchery L."/>
            <person name="Guy J."/>
            <person name="Iotti M."/>
            <person name="Le Tacon F."/>
            <person name="Lindquist E.A."/>
            <person name="Lipzen A."/>
            <person name="Malagnac F."/>
            <person name="Mello A."/>
            <person name="Molinier V."/>
            <person name="Miyauchi S."/>
            <person name="Poulain J."/>
            <person name="Riccioni C."/>
            <person name="Rubini A."/>
            <person name="Sitrit Y."/>
            <person name="Splivallo R."/>
            <person name="Traeger S."/>
            <person name="Wang M."/>
            <person name="Zifcakova L."/>
            <person name="Wipf D."/>
            <person name="Zambonelli A."/>
            <person name="Paolocci F."/>
            <person name="Nowrousian M."/>
            <person name="Ottonello S."/>
            <person name="Baldrian P."/>
            <person name="Spatafora J.W."/>
            <person name="Henrissat B."/>
            <person name="Nagy L.G."/>
            <person name="Aury J.M."/>
            <person name="Wincker P."/>
            <person name="Grigoriev I.V."/>
            <person name="Bonfante P."/>
            <person name="Martin F.M."/>
        </authorList>
    </citation>
    <scope>NUCLEOTIDE SEQUENCE [LARGE SCALE GENOMIC DNA]</scope>
    <source>
        <strain evidence="2 3">RN42</strain>
    </source>
</reference>
<proteinExistence type="predicted"/>
<feature type="compositionally biased region" description="Polar residues" evidence="1">
    <location>
        <begin position="8"/>
        <end position="18"/>
    </location>
</feature>
<name>A0A3N4IRI3_ASCIM</name>
<protein>
    <submittedName>
        <fullName evidence="2">Uncharacterized protein</fullName>
    </submittedName>
</protein>
<organism evidence="2 3">
    <name type="scientific">Ascobolus immersus RN42</name>
    <dbReference type="NCBI Taxonomy" id="1160509"/>
    <lineage>
        <taxon>Eukaryota</taxon>
        <taxon>Fungi</taxon>
        <taxon>Dikarya</taxon>
        <taxon>Ascomycota</taxon>
        <taxon>Pezizomycotina</taxon>
        <taxon>Pezizomycetes</taxon>
        <taxon>Pezizales</taxon>
        <taxon>Ascobolaceae</taxon>
        <taxon>Ascobolus</taxon>
    </lineage>
</organism>
<sequence>MLRDVKETTQALSPSIRSVSDETDPSAPPAYAQASLSPTEKRRVRTIFCLHNEYCHAGHWADPSKLKITKYEFPADYNQQAGAHGAEGSFSGSYRIMEELGKAGAEGRACLEDFVRQQEVKEGKRLVIKCLKVHTCTTVEKEWDHKGRQNSERMVVGAQTLFVELEEMEGMEMGISTFSSTWL</sequence>
<evidence type="ECO:0000313" key="3">
    <source>
        <dbReference type="Proteomes" id="UP000275078"/>
    </source>
</evidence>
<accession>A0A3N4IRI3</accession>
<dbReference type="EMBL" id="ML119660">
    <property type="protein sequence ID" value="RPA84194.1"/>
    <property type="molecule type" value="Genomic_DNA"/>
</dbReference>
<feature type="region of interest" description="Disordered" evidence="1">
    <location>
        <begin position="1"/>
        <end position="38"/>
    </location>
</feature>
<evidence type="ECO:0000256" key="1">
    <source>
        <dbReference type="SAM" id="MobiDB-lite"/>
    </source>
</evidence>
<dbReference type="Proteomes" id="UP000275078">
    <property type="component" value="Unassembled WGS sequence"/>
</dbReference>
<keyword evidence="3" id="KW-1185">Reference proteome</keyword>
<dbReference type="AlphaFoldDB" id="A0A3N4IRI3"/>
<evidence type="ECO:0000313" key="2">
    <source>
        <dbReference type="EMBL" id="RPA84194.1"/>
    </source>
</evidence>
<gene>
    <name evidence="2" type="ORF">BJ508DRAFT_304017</name>
</gene>